<sequence length="265" mass="31102">MFIHRGYHEASIYRVTTFNPNKIWQDYGTVTHFWLVTFNIALIVAILLAIFSLTVKSNLPVIRKWLTAIVAAIFLVYYIFINIYLKTIPLNDGYSYNALDPKLWNREGIISVIFILFIAYAIFTFFKTDPKMWLYVLLIGAIAGQLLFVESPVNPRGYFLTYIFMYLIAMKFVLKALDAIKVNQYVINLALLLALIFMGGNYQIKVHTNYVANLERVNHPQFYKRGVLFSKHIPYREFVWTNDLTNQQSPTYWNLYLTKHHLIKN</sequence>
<name>A0A2P4R868_9LACO</name>
<accession>A0A2P4R868</accession>
<evidence type="ECO:0000313" key="2">
    <source>
        <dbReference type="EMBL" id="POH37425.1"/>
    </source>
</evidence>
<feature type="transmembrane region" description="Helical" evidence="1">
    <location>
        <begin position="157"/>
        <end position="174"/>
    </location>
</feature>
<feature type="transmembrane region" description="Helical" evidence="1">
    <location>
        <begin position="33"/>
        <end position="53"/>
    </location>
</feature>
<reference evidence="2" key="1">
    <citation type="submission" date="2018-01" db="EMBL/GenBank/DDBJ databases">
        <title>Genome sequnecing of Lactobacillus formosensis KACC 18721.</title>
        <authorList>
            <person name="Kim S.-J."/>
            <person name="Heo J."/>
        </authorList>
    </citation>
    <scope>NUCLEOTIDE SEQUENCE</scope>
    <source>
        <strain evidence="2">KACC 18721</strain>
    </source>
</reference>
<feature type="transmembrane region" description="Helical" evidence="1">
    <location>
        <begin position="108"/>
        <end position="126"/>
    </location>
</feature>
<evidence type="ECO:0000256" key="1">
    <source>
        <dbReference type="SAM" id="Phobius"/>
    </source>
</evidence>
<feature type="transmembrane region" description="Helical" evidence="1">
    <location>
        <begin position="186"/>
        <end position="204"/>
    </location>
</feature>
<comment type="caution">
    <text evidence="2">The sequence shown here is derived from an EMBL/GenBank/DDBJ whole genome shotgun (WGS) entry which is preliminary data.</text>
</comment>
<proteinExistence type="predicted"/>
<feature type="transmembrane region" description="Helical" evidence="1">
    <location>
        <begin position="133"/>
        <end position="151"/>
    </location>
</feature>
<keyword evidence="1" id="KW-1133">Transmembrane helix</keyword>
<organism evidence="2">
    <name type="scientific">Companilactobacillus formosensis</name>
    <dbReference type="NCBI Taxonomy" id="1617889"/>
    <lineage>
        <taxon>Bacteria</taxon>
        <taxon>Bacillati</taxon>
        <taxon>Bacillota</taxon>
        <taxon>Bacilli</taxon>
        <taxon>Lactobacillales</taxon>
        <taxon>Lactobacillaceae</taxon>
        <taxon>Companilactobacillus</taxon>
    </lineage>
</organism>
<dbReference type="EMBL" id="PPWZ01000020">
    <property type="protein sequence ID" value="POH37425.1"/>
    <property type="molecule type" value="Genomic_DNA"/>
</dbReference>
<keyword evidence="1" id="KW-0812">Transmembrane</keyword>
<dbReference type="AlphaFoldDB" id="A0A2P4R868"/>
<feature type="transmembrane region" description="Helical" evidence="1">
    <location>
        <begin position="65"/>
        <end position="85"/>
    </location>
</feature>
<gene>
    <name evidence="2" type="ORF">C2R26_03485</name>
</gene>
<protein>
    <submittedName>
        <fullName evidence="2">Uncharacterized protein</fullName>
    </submittedName>
</protein>
<keyword evidence="1" id="KW-0472">Membrane</keyword>